<sequence>MKLDLEKAGEWGFAADGILNSNFQCLCHVIISQLPKLLHLTCLIYIPSLEFLGVTKCESMEELIGEEDSKGVILDDLPNLRSISEQALPFPSLTEIAVYNCPKLRKLPLDSNSATNSLKKIKGESSWWEELQWKDETLKSTFTPYFDS</sequence>
<evidence type="ECO:0000256" key="1">
    <source>
        <dbReference type="ARBA" id="ARBA00022821"/>
    </source>
</evidence>
<proteinExistence type="predicted"/>
<evidence type="ECO:0000313" key="3">
    <source>
        <dbReference type="Proteomes" id="UP001168098"/>
    </source>
</evidence>
<keyword evidence="1" id="KW-0611">Plant defense</keyword>
<evidence type="ECO:0008006" key="4">
    <source>
        <dbReference type="Google" id="ProtNLM"/>
    </source>
</evidence>
<dbReference type="PANTHER" id="PTHR33463">
    <property type="entry name" value="NB-ARC DOMAIN-CONTAINING PROTEIN-RELATED"/>
    <property type="match status" value="1"/>
</dbReference>
<gene>
    <name evidence="2" type="ORF">PVL29_011379</name>
</gene>
<dbReference type="Gene3D" id="3.80.10.10">
    <property type="entry name" value="Ribonuclease Inhibitor"/>
    <property type="match status" value="1"/>
</dbReference>
<protein>
    <recommendedName>
        <fullName evidence="4">Disease resistance protein</fullName>
    </recommendedName>
</protein>
<dbReference type="InterPro" id="IPR050905">
    <property type="entry name" value="Plant_NBS-LRR"/>
</dbReference>
<organism evidence="2 3">
    <name type="scientific">Vitis rotundifolia</name>
    <name type="common">Muscadine grape</name>
    <dbReference type="NCBI Taxonomy" id="103349"/>
    <lineage>
        <taxon>Eukaryota</taxon>
        <taxon>Viridiplantae</taxon>
        <taxon>Streptophyta</taxon>
        <taxon>Embryophyta</taxon>
        <taxon>Tracheophyta</taxon>
        <taxon>Spermatophyta</taxon>
        <taxon>Magnoliopsida</taxon>
        <taxon>eudicotyledons</taxon>
        <taxon>Gunneridae</taxon>
        <taxon>Pentapetalae</taxon>
        <taxon>rosids</taxon>
        <taxon>Vitales</taxon>
        <taxon>Vitaceae</taxon>
        <taxon>Viteae</taxon>
        <taxon>Vitis</taxon>
    </lineage>
</organism>
<accession>A0AA38ZPB1</accession>
<dbReference type="Proteomes" id="UP001168098">
    <property type="component" value="Unassembled WGS sequence"/>
</dbReference>
<dbReference type="EMBL" id="JARBHA010000009">
    <property type="protein sequence ID" value="KAJ9692292.1"/>
    <property type="molecule type" value="Genomic_DNA"/>
</dbReference>
<reference evidence="2 3" key="1">
    <citation type="journal article" date="2023" name="BMC Biotechnol.">
        <title>Vitis rotundifolia cv Carlos genome sequencing.</title>
        <authorList>
            <person name="Huff M."/>
            <person name="Hulse-Kemp A."/>
            <person name="Scheffler B."/>
            <person name="Youngblood R."/>
            <person name="Simpson S."/>
            <person name="Babiker E."/>
            <person name="Staton M."/>
        </authorList>
    </citation>
    <scope>NUCLEOTIDE SEQUENCE [LARGE SCALE GENOMIC DNA]</scope>
    <source>
        <tissue evidence="2">Leaf</tissue>
    </source>
</reference>
<name>A0AA38ZPB1_VITRO</name>
<comment type="caution">
    <text evidence="2">The sequence shown here is derived from an EMBL/GenBank/DDBJ whole genome shotgun (WGS) entry which is preliminary data.</text>
</comment>
<evidence type="ECO:0000313" key="2">
    <source>
        <dbReference type="EMBL" id="KAJ9692292.1"/>
    </source>
</evidence>
<dbReference type="PANTHER" id="PTHR33463:SF180">
    <property type="entry name" value="DISEASE RESISTANCE PROTEIN RPS5"/>
    <property type="match status" value="1"/>
</dbReference>
<dbReference type="AlphaFoldDB" id="A0AA38ZPB1"/>
<keyword evidence="3" id="KW-1185">Reference proteome</keyword>
<dbReference type="InterPro" id="IPR032675">
    <property type="entry name" value="LRR_dom_sf"/>
</dbReference>